<dbReference type="OrthoDB" id="188042at2759"/>
<dbReference type="GeneID" id="70288900"/>
<evidence type="ECO:0000313" key="3">
    <source>
        <dbReference type="EMBL" id="KAG9252887.1"/>
    </source>
</evidence>
<feature type="chain" id="PRO_5040175618" description="Vacuolar protein sorting-associated protein 62" evidence="2">
    <location>
        <begin position="19"/>
        <end position="438"/>
    </location>
</feature>
<dbReference type="InterPro" id="IPR009291">
    <property type="entry name" value="Vps62"/>
</dbReference>
<dbReference type="GO" id="GO:0006623">
    <property type="term" value="P:protein targeting to vacuole"/>
    <property type="evidence" value="ECO:0007669"/>
    <property type="project" value="TreeGrafter"/>
</dbReference>
<evidence type="ECO:0000256" key="2">
    <source>
        <dbReference type="SAM" id="SignalP"/>
    </source>
</evidence>
<dbReference type="RefSeq" id="XP_046116811.1">
    <property type="nucleotide sequence ID" value="XM_046257997.1"/>
</dbReference>
<keyword evidence="1" id="KW-1133">Transmembrane helix</keyword>
<feature type="signal peptide" evidence="2">
    <location>
        <begin position="1"/>
        <end position="18"/>
    </location>
</feature>
<dbReference type="Pfam" id="PF06101">
    <property type="entry name" value="Vps62"/>
    <property type="match status" value="1"/>
</dbReference>
<organism evidence="3 4">
    <name type="scientific">Emericellopsis atlantica</name>
    <dbReference type="NCBI Taxonomy" id="2614577"/>
    <lineage>
        <taxon>Eukaryota</taxon>
        <taxon>Fungi</taxon>
        <taxon>Dikarya</taxon>
        <taxon>Ascomycota</taxon>
        <taxon>Pezizomycotina</taxon>
        <taxon>Sordariomycetes</taxon>
        <taxon>Hypocreomycetidae</taxon>
        <taxon>Hypocreales</taxon>
        <taxon>Bionectriaceae</taxon>
        <taxon>Emericellopsis</taxon>
    </lineage>
</organism>
<proteinExistence type="predicted"/>
<evidence type="ECO:0000256" key="1">
    <source>
        <dbReference type="SAM" id="Phobius"/>
    </source>
</evidence>
<feature type="transmembrane region" description="Helical" evidence="1">
    <location>
        <begin position="376"/>
        <end position="400"/>
    </location>
</feature>
<gene>
    <name evidence="3" type="ORF">F5Z01DRAFT_189745</name>
</gene>
<dbReference type="AlphaFoldDB" id="A0A9P7ZJL4"/>
<dbReference type="PANTHER" id="PTHR48220:SF1">
    <property type="entry name" value="VACUOLAR PROTEIN SORTING-ASSOCIATED PROTEIN 62-RELATED"/>
    <property type="match status" value="1"/>
</dbReference>
<dbReference type="InterPro" id="IPR053102">
    <property type="entry name" value="VPS_Associated"/>
</dbReference>
<evidence type="ECO:0008006" key="5">
    <source>
        <dbReference type="Google" id="ProtNLM"/>
    </source>
</evidence>
<evidence type="ECO:0000313" key="4">
    <source>
        <dbReference type="Proteomes" id="UP000887229"/>
    </source>
</evidence>
<keyword evidence="1" id="KW-0812">Transmembrane</keyword>
<accession>A0A9P7ZJL4</accession>
<reference evidence="3" key="1">
    <citation type="journal article" date="2021" name="IMA Fungus">
        <title>Genomic characterization of three marine fungi, including Emericellopsis atlantica sp. nov. with signatures of a generalist lifestyle and marine biomass degradation.</title>
        <authorList>
            <person name="Hagestad O.C."/>
            <person name="Hou L."/>
            <person name="Andersen J.H."/>
            <person name="Hansen E.H."/>
            <person name="Altermark B."/>
            <person name="Li C."/>
            <person name="Kuhnert E."/>
            <person name="Cox R.J."/>
            <person name="Crous P.W."/>
            <person name="Spatafora J.W."/>
            <person name="Lail K."/>
            <person name="Amirebrahimi M."/>
            <person name="Lipzen A."/>
            <person name="Pangilinan J."/>
            <person name="Andreopoulos W."/>
            <person name="Hayes R.D."/>
            <person name="Ng V."/>
            <person name="Grigoriev I.V."/>
            <person name="Jackson S.A."/>
            <person name="Sutton T.D.S."/>
            <person name="Dobson A.D.W."/>
            <person name="Rama T."/>
        </authorList>
    </citation>
    <scope>NUCLEOTIDE SEQUENCE</scope>
    <source>
        <strain evidence="3">TS7</strain>
    </source>
</reference>
<sequence length="438" mass="49928">MGLIASVLFILSVRLVFGHPGGIDVDEDPSSLSADRIVPDYVTRNAPLIWLHSEDPFRPSDLLQHIQHTTPRIDGDSIPDLPPLDLDNLELLNDVRNGTSHVALTSNDDVTTWPSWMLGQTPDPSGRIANATACIVILVEKSARDLDAFYFYFYSYDRGPNITQVMEPLNRLIEEDGGGMHFGDHVGDWEHNMVRFRDGKPTGIYYSQHVDGSAFDWSDNSLMIQDDRPLVFSAYGSHANYESPGEHIHDSALIDYCDAGQLWDPMLSANFYHLDPDTFDLTRLALADADDAVETNQTSFFYFKGRWGDIQYPDSDPRQKTVPHFGLKRFVTGPQGPIVKQLVRKGLFPDRRHKKPWVQWAVGIFMSWYPCCVRGWRIWMSATVVVVGVLVMALCVRLGVKRFRRRSRGYKRVDTEIPLNDMTMVDRHDRHREEEFTG</sequence>
<dbReference type="PANTHER" id="PTHR48220">
    <property type="match status" value="1"/>
</dbReference>
<dbReference type="Proteomes" id="UP000887229">
    <property type="component" value="Unassembled WGS sequence"/>
</dbReference>
<keyword evidence="4" id="KW-1185">Reference proteome</keyword>
<dbReference type="EMBL" id="MU251260">
    <property type="protein sequence ID" value="KAG9252887.1"/>
    <property type="molecule type" value="Genomic_DNA"/>
</dbReference>
<dbReference type="GO" id="GO:0000329">
    <property type="term" value="C:fungal-type vacuole membrane"/>
    <property type="evidence" value="ECO:0007669"/>
    <property type="project" value="TreeGrafter"/>
</dbReference>
<keyword evidence="1" id="KW-0472">Membrane</keyword>
<protein>
    <recommendedName>
        <fullName evidence="5">Vacuolar protein sorting-associated protein 62</fullName>
    </recommendedName>
</protein>
<name>A0A9P7ZJL4_9HYPO</name>
<comment type="caution">
    <text evidence="3">The sequence shown here is derived from an EMBL/GenBank/DDBJ whole genome shotgun (WGS) entry which is preliminary data.</text>
</comment>
<keyword evidence="2" id="KW-0732">Signal</keyword>